<evidence type="ECO:0000256" key="4">
    <source>
        <dbReference type="ARBA" id="ARBA00022692"/>
    </source>
</evidence>
<protein>
    <submittedName>
        <fullName evidence="22">Glutamate NMDA receptor subunit</fullName>
    </submittedName>
</protein>
<dbReference type="PANTHER" id="PTHR18966">
    <property type="entry name" value="IONOTROPIC GLUTAMATE RECEPTOR"/>
    <property type="match status" value="1"/>
</dbReference>
<feature type="disulfide bond" evidence="16">
    <location>
        <begin position="893"/>
        <end position="946"/>
    </location>
</feature>
<feature type="site" description="Interaction with the cone snail toxin Con-ikot-ikot" evidence="15">
    <location>
        <position position="843"/>
    </location>
</feature>
<keyword evidence="9 18" id="KW-0472">Membrane</keyword>
<evidence type="ECO:0000256" key="1">
    <source>
        <dbReference type="ARBA" id="ARBA00004651"/>
    </source>
</evidence>
<evidence type="ECO:0000256" key="3">
    <source>
        <dbReference type="ARBA" id="ARBA00022475"/>
    </source>
</evidence>
<feature type="domain" description="Ionotropic glutamate receptor C-terminal" evidence="20">
    <location>
        <begin position="593"/>
        <end position="944"/>
    </location>
</feature>
<feature type="binding site" evidence="14">
    <location>
        <position position="838"/>
    </location>
    <ligand>
        <name>L-glutamate</name>
        <dbReference type="ChEBI" id="CHEBI:29985"/>
    </ligand>
</feature>
<feature type="domain" description="Ionotropic glutamate receptor L-glutamate and glycine-binding" evidence="21">
    <location>
        <begin position="591"/>
        <end position="653"/>
    </location>
</feature>
<evidence type="ECO:0000256" key="15">
    <source>
        <dbReference type="PIRSR" id="PIRSR601508-2"/>
    </source>
</evidence>
<sequence length="1214" mass="139401">MLHLFAIFLIYQKSGFSQQDIFFNTSRSPRRYFNIAIPTNSSQSYVRLKLQAFIFEVTHYLKPEKGNASGHLRRLMKPYPHILLDPSYTSTLITSYHPLSIQAEICRQFQATRRKINEHVPTSIFVVNDIGAMVNRPRHDRLLQLFFQITASLGLPTLTWMPNRIGEFELEETQLATRLEPLTWHVARALVDFSQAFNWNIIILLYNTHAPGSRPLISELKFLQMERAKQDHPNYYEFEIDAYLPFDGFTKRKLKDCTLLKDNKNADCFDSLMVAMQKIWESISRVIIFNGNQYDLNALMYVADTLEGTENEHLGELFGTGYVWIFTPSTMAPLTIVDQVETVNRDNIVLSEFTMFRKIPGMFGLICLNDADNRKRHAELAREVWHKSLMELVKQMAGLFPPVKPINLNSTSAETIDYHRFLLEKLQPGDLCESSEHVVWQWGRRLNNIIRSLEMNFEGEPISFLPNGGLNVSKFLIFNSRTTNGRMNWFKVGTWSMSSKWGRSKSRLWIDGVTWPGGANSPPKGRAHRLKLKAVMLQEQPLLIYGNLQEDGSCDANSVPCWIRGDRGRSHKKLNPMVSIGKSLDGSKNLSFNERSGTRQERQLACCTGLTMDLLIELMKDLNFEVELYEVKDRLWGGWTKEGWNGLVRELMEHKADMAITSLKITPNRSEQIDFSVPFLETGIAITVALREGAISPTAFLEPYDYQCWCIILLFSVHASGAAIYLYEWLSPVGQDRGRLVTPEHRFTMCRSLWLIWSMLFGAAVNADNPRGMASRFMANIWALFALVFLASYTANLAAFMISKDDFYDLEGIHDWRLQQPWNHKPPFRFATVPSGATEENIKINFPEMAAYMRAFNRTTVIDGLKSLKSEEIDAFIYDATILGYWTSRDDGCKLKKVGNLYAMTGYGIGFPKGSRWLPKINSRILHYQKNGKFHRWKQFWLSGACKKVTTLGNTNKTLGVKNFISAFILLLCGMLLCGVIFLMEHFFYSYVRRLIQRSGHNGCCAAAVMKLPKIINMDNEELRKETLNLKNERHQEEFKNSVCLNERYRSKQEIAKMSRHLRFLNDVVTAKTENFDDRQGRNEAALPSSPISTRRSHMNTTEPCTVIRIPRKSWSNESYFNRKSHFIHARPKSSQNLRKSPSILRVPQKSHLKSVTDLGEKTKQQTKPDSYGKAEECKELANFAQSTTLQIVSPVPQLDSKTSKECVEKESVL</sequence>
<evidence type="ECO:0000256" key="16">
    <source>
        <dbReference type="PIRSR" id="PIRSR601508-3"/>
    </source>
</evidence>
<evidence type="ECO:0000256" key="18">
    <source>
        <dbReference type="SAM" id="Phobius"/>
    </source>
</evidence>
<dbReference type="Pfam" id="PF10613">
    <property type="entry name" value="Lig_chan-Glu_bd"/>
    <property type="match status" value="1"/>
</dbReference>
<dbReference type="Proteomes" id="UP000017246">
    <property type="component" value="Unassembled WGS sequence"/>
</dbReference>
<evidence type="ECO:0000256" key="7">
    <source>
        <dbReference type="ARBA" id="ARBA00022989"/>
    </source>
</evidence>
<organism evidence="22 23">
    <name type="scientific">Echinococcus multilocularis</name>
    <name type="common">Fox tapeworm</name>
    <dbReference type="NCBI Taxonomy" id="6211"/>
    <lineage>
        <taxon>Eukaryota</taxon>
        <taxon>Metazoa</taxon>
        <taxon>Spiralia</taxon>
        <taxon>Lophotrochozoa</taxon>
        <taxon>Platyhelminthes</taxon>
        <taxon>Cestoda</taxon>
        <taxon>Eucestoda</taxon>
        <taxon>Cyclophyllidea</taxon>
        <taxon>Taeniidae</taxon>
        <taxon>Echinococcus</taxon>
    </lineage>
</organism>
<keyword evidence="8" id="KW-0406">Ion transport</keyword>
<feature type="region of interest" description="Disordered" evidence="17">
    <location>
        <begin position="1076"/>
        <end position="1101"/>
    </location>
</feature>
<feature type="region of interest" description="Disordered" evidence="17">
    <location>
        <begin position="1132"/>
        <end position="1175"/>
    </location>
</feature>
<feature type="transmembrane region" description="Helical" evidence="18">
    <location>
        <begin position="964"/>
        <end position="989"/>
    </location>
</feature>
<keyword evidence="11" id="KW-0325">Glycoprotein</keyword>
<evidence type="ECO:0000256" key="11">
    <source>
        <dbReference type="ARBA" id="ARBA00023180"/>
    </source>
</evidence>
<dbReference type="SUPFAM" id="SSF53822">
    <property type="entry name" value="Periplasmic binding protein-like I"/>
    <property type="match status" value="1"/>
</dbReference>
<dbReference type="GO" id="GO:0015276">
    <property type="term" value="F:ligand-gated monoatomic ion channel activity"/>
    <property type="evidence" value="ECO:0007669"/>
    <property type="project" value="InterPro"/>
</dbReference>
<keyword evidence="23" id="KW-1185">Reference proteome</keyword>
<dbReference type="InterPro" id="IPR019594">
    <property type="entry name" value="Glu/Gly-bd"/>
</dbReference>
<evidence type="ECO:0000256" key="17">
    <source>
        <dbReference type="SAM" id="MobiDB-lite"/>
    </source>
</evidence>
<evidence type="ECO:0000313" key="23">
    <source>
        <dbReference type="Proteomes" id="UP000017246"/>
    </source>
</evidence>
<evidence type="ECO:0000256" key="19">
    <source>
        <dbReference type="SAM" id="SignalP"/>
    </source>
</evidence>
<dbReference type="InterPro" id="IPR028082">
    <property type="entry name" value="Peripla_BP_I"/>
</dbReference>
<dbReference type="FunFam" id="3.40.190.10:FF:000009">
    <property type="entry name" value="Putative glutamate receptor ionotropic NMDA 2B"/>
    <property type="match status" value="1"/>
</dbReference>
<feature type="transmembrane region" description="Helical" evidence="18">
    <location>
        <begin position="779"/>
        <end position="802"/>
    </location>
</feature>
<evidence type="ECO:0000256" key="10">
    <source>
        <dbReference type="ARBA" id="ARBA00023170"/>
    </source>
</evidence>
<keyword evidence="6" id="KW-0862">Zinc</keyword>
<dbReference type="Gene3D" id="3.40.50.2300">
    <property type="match status" value="1"/>
</dbReference>
<feature type="signal peptide" evidence="19">
    <location>
        <begin position="1"/>
        <end position="17"/>
    </location>
</feature>
<feature type="compositionally biased region" description="Polar residues" evidence="17">
    <location>
        <begin position="1090"/>
        <end position="1101"/>
    </location>
</feature>
<dbReference type="GO" id="GO:0005886">
    <property type="term" value="C:plasma membrane"/>
    <property type="evidence" value="ECO:0007669"/>
    <property type="project" value="UniProtKB-SubCell"/>
</dbReference>
<keyword evidence="19" id="KW-0732">Signal</keyword>
<dbReference type="InterPro" id="IPR001508">
    <property type="entry name" value="Iono_Glu_rcpt_met"/>
</dbReference>
<keyword evidence="12" id="KW-1071">Ligand-gated ion channel</keyword>
<keyword evidence="16" id="KW-1015">Disulfide bond</keyword>
<evidence type="ECO:0000256" key="9">
    <source>
        <dbReference type="ARBA" id="ARBA00023136"/>
    </source>
</evidence>
<reference evidence="22" key="1">
    <citation type="journal article" date="2013" name="Nature">
        <title>The genomes of four tapeworm species reveal adaptations to parasitism.</title>
        <authorList>
            <person name="Tsai I.J."/>
            <person name="Zarowiecki M."/>
            <person name="Holroyd N."/>
            <person name="Garciarrubio A."/>
            <person name="Sanchez-Flores A."/>
            <person name="Brooks K.L."/>
            <person name="Tracey A."/>
            <person name="Bobes R.J."/>
            <person name="Fragoso G."/>
            <person name="Sciutto E."/>
            <person name="Aslett M."/>
            <person name="Beasley H."/>
            <person name="Bennett H.M."/>
            <person name="Cai J."/>
            <person name="Camicia F."/>
            <person name="Clark R."/>
            <person name="Cucher M."/>
            <person name="De Silva N."/>
            <person name="Day T.A."/>
            <person name="Deplazes P."/>
            <person name="Estrada K."/>
            <person name="Fernandez C."/>
            <person name="Holland P.W."/>
            <person name="Hou J."/>
            <person name="Hu S."/>
            <person name="Huckvale T."/>
            <person name="Hung S.S."/>
            <person name="Kamenetzky L."/>
            <person name="Keane J.A."/>
            <person name="Kiss F."/>
            <person name="Koziol U."/>
            <person name="Lambert O."/>
            <person name="Liu K."/>
            <person name="Luo X."/>
            <person name="Luo Y."/>
            <person name="Macchiaroli N."/>
            <person name="Nichol S."/>
            <person name="Paps J."/>
            <person name="Parkinson J."/>
            <person name="Pouchkina-Stantcheva N."/>
            <person name="Riddiford N."/>
            <person name="Rosenzvit M."/>
            <person name="Salinas G."/>
            <person name="Wasmuth J.D."/>
            <person name="Zamanian M."/>
            <person name="Zheng Y."/>
            <person name="Cai X."/>
            <person name="Soberon X."/>
            <person name="Olson P.D."/>
            <person name="Laclette J.P."/>
            <person name="Brehm K."/>
            <person name="Berriman M."/>
            <person name="Garciarrubio A."/>
            <person name="Bobes R.J."/>
            <person name="Fragoso G."/>
            <person name="Sanchez-Flores A."/>
            <person name="Estrada K."/>
            <person name="Cevallos M.A."/>
            <person name="Morett E."/>
            <person name="Gonzalez V."/>
            <person name="Portillo T."/>
            <person name="Ochoa-Leyva A."/>
            <person name="Jose M.V."/>
            <person name="Sciutto E."/>
            <person name="Landa A."/>
            <person name="Jimenez L."/>
            <person name="Valdes V."/>
            <person name="Carrero J.C."/>
            <person name="Larralde C."/>
            <person name="Morales-Montor J."/>
            <person name="Limon-Lason J."/>
            <person name="Soberon X."/>
            <person name="Laclette J.P."/>
        </authorList>
    </citation>
    <scope>NUCLEOTIDE SEQUENCE [LARGE SCALE GENOMIC DNA]</scope>
</reference>
<evidence type="ECO:0000256" key="12">
    <source>
        <dbReference type="ARBA" id="ARBA00023286"/>
    </source>
</evidence>
<dbReference type="SUPFAM" id="SSF53850">
    <property type="entry name" value="Periplasmic binding protein-like II"/>
    <property type="match status" value="1"/>
</dbReference>
<keyword evidence="3" id="KW-1003">Cell membrane</keyword>
<dbReference type="InterPro" id="IPR015683">
    <property type="entry name" value="Ionotropic_Glu_rcpt"/>
</dbReference>
<reference evidence="22" key="2">
    <citation type="submission" date="2015-11" db="EMBL/GenBank/DDBJ databases">
        <authorList>
            <person name="Zhang Y."/>
            <person name="Guo Z."/>
        </authorList>
    </citation>
    <scope>NUCLEOTIDE SEQUENCE</scope>
</reference>
<dbReference type="InterPro" id="IPR001320">
    <property type="entry name" value="Iontro_rcpt_C"/>
</dbReference>
<evidence type="ECO:0000259" key="21">
    <source>
        <dbReference type="SMART" id="SM00918"/>
    </source>
</evidence>
<dbReference type="Pfam" id="PF00060">
    <property type="entry name" value="Lig_chan"/>
    <property type="match status" value="1"/>
</dbReference>
<feature type="chain" id="PRO_5009741497" evidence="19">
    <location>
        <begin position="18"/>
        <end position="1214"/>
    </location>
</feature>
<comment type="subcellular location">
    <subcellularLocation>
        <location evidence="1">Cell membrane</location>
        <topology evidence="1">Multi-pass membrane protein</topology>
    </subcellularLocation>
</comment>
<evidence type="ECO:0000256" key="5">
    <source>
        <dbReference type="ARBA" id="ARBA00022723"/>
    </source>
</evidence>
<keyword evidence="13" id="KW-0407">Ion channel</keyword>
<evidence type="ECO:0000256" key="6">
    <source>
        <dbReference type="ARBA" id="ARBA00022833"/>
    </source>
</evidence>
<dbReference type="eggNOG" id="KOG1053">
    <property type="taxonomic scope" value="Eukaryota"/>
</dbReference>
<dbReference type="STRING" id="6211.A0A068Y3T7"/>
<evidence type="ECO:0000256" key="14">
    <source>
        <dbReference type="PIRSR" id="PIRSR601508-1"/>
    </source>
</evidence>
<feature type="binding site" evidence="14">
    <location>
        <position position="669"/>
    </location>
    <ligand>
        <name>L-glutamate</name>
        <dbReference type="ChEBI" id="CHEBI:29985"/>
    </ligand>
</feature>
<dbReference type="Gene3D" id="3.40.190.10">
    <property type="entry name" value="Periplasmic binding protein-like II"/>
    <property type="match status" value="2"/>
</dbReference>
<dbReference type="AlphaFoldDB" id="A0A068Y3T7"/>
<dbReference type="GO" id="GO:0046872">
    <property type="term" value="F:metal ion binding"/>
    <property type="evidence" value="ECO:0007669"/>
    <property type="project" value="UniProtKB-KW"/>
</dbReference>
<accession>A0A068Y3T7</accession>
<evidence type="ECO:0000256" key="8">
    <source>
        <dbReference type="ARBA" id="ARBA00023065"/>
    </source>
</evidence>
<keyword evidence="2" id="KW-0813">Transport</keyword>
<dbReference type="OrthoDB" id="5984008at2759"/>
<evidence type="ECO:0000256" key="13">
    <source>
        <dbReference type="ARBA" id="ARBA00023303"/>
    </source>
</evidence>
<feature type="binding site" evidence="14">
    <location>
        <position position="879"/>
    </location>
    <ligand>
        <name>L-glutamate</name>
        <dbReference type="ChEBI" id="CHEBI:29985"/>
    </ligand>
</feature>
<dbReference type="EMBL" id="LN902845">
    <property type="protein sequence ID" value="CUT99598.1"/>
    <property type="molecule type" value="Genomic_DNA"/>
</dbReference>
<keyword evidence="10 22" id="KW-0675">Receptor</keyword>
<keyword evidence="5" id="KW-0479">Metal-binding</keyword>
<feature type="site" description="Crucial to convey clamshell closure to channel opening" evidence="15">
    <location>
        <position position="810"/>
    </location>
</feature>
<evidence type="ECO:0000256" key="2">
    <source>
        <dbReference type="ARBA" id="ARBA00022448"/>
    </source>
</evidence>
<keyword evidence="4 18" id="KW-0812">Transmembrane</keyword>
<evidence type="ECO:0000313" key="22">
    <source>
        <dbReference type="EMBL" id="CUT99598.1"/>
    </source>
</evidence>
<dbReference type="GO" id="GO:0038023">
    <property type="term" value="F:signaling receptor activity"/>
    <property type="evidence" value="ECO:0007669"/>
    <property type="project" value="InterPro"/>
</dbReference>
<proteinExistence type="predicted"/>
<evidence type="ECO:0000259" key="20">
    <source>
        <dbReference type="SMART" id="SM00079"/>
    </source>
</evidence>
<name>A0A068Y3T7_ECHMU</name>
<keyword evidence="7 18" id="KW-1133">Transmembrane helix</keyword>
<dbReference type="SMART" id="SM00079">
    <property type="entry name" value="PBPe"/>
    <property type="match status" value="1"/>
</dbReference>
<dbReference type="SMART" id="SM00918">
    <property type="entry name" value="Lig_chan-Glu_bd"/>
    <property type="match status" value="1"/>
</dbReference>
<dbReference type="PRINTS" id="PR00177">
    <property type="entry name" value="NMDARECEPTOR"/>
</dbReference>